<reference evidence="1" key="1">
    <citation type="journal article" date="2019" name="Sci. Rep.">
        <title>Draft genome of Tanacetum cinerariifolium, the natural source of mosquito coil.</title>
        <authorList>
            <person name="Yamashiro T."/>
            <person name="Shiraishi A."/>
            <person name="Satake H."/>
            <person name="Nakayama K."/>
        </authorList>
    </citation>
    <scope>NUCLEOTIDE SEQUENCE</scope>
</reference>
<evidence type="ECO:0000313" key="1">
    <source>
        <dbReference type="EMBL" id="GFB28408.1"/>
    </source>
</evidence>
<comment type="caution">
    <text evidence="1">The sequence shown here is derived from an EMBL/GenBank/DDBJ whole genome shotgun (WGS) entry which is preliminary data.</text>
</comment>
<organism evidence="1">
    <name type="scientific">Tanacetum cinerariifolium</name>
    <name type="common">Dalmatian daisy</name>
    <name type="synonym">Chrysanthemum cinerariifolium</name>
    <dbReference type="NCBI Taxonomy" id="118510"/>
    <lineage>
        <taxon>Eukaryota</taxon>
        <taxon>Viridiplantae</taxon>
        <taxon>Streptophyta</taxon>
        <taxon>Embryophyta</taxon>
        <taxon>Tracheophyta</taxon>
        <taxon>Spermatophyta</taxon>
        <taxon>Magnoliopsida</taxon>
        <taxon>eudicotyledons</taxon>
        <taxon>Gunneridae</taxon>
        <taxon>Pentapetalae</taxon>
        <taxon>asterids</taxon>
        <taxon>campanulids</taxon>
        <taxon>Asterales</taxon>
        <taxon>Asteraceae</taxon>
        <taxon>Asteroideae</taxon>
        <taxon>Anthemideae</taxon>
        <taxon>Anthemidinae</taxon>
        <taxon>Tanacetum</taxon>
    </lineage>
</organism>
<protein>
    <submittedName>
        <fullName evidence="1">Uncharacterized protein</fullName>
    </submittedName>
</protein>
<dbReference type="EMBL" id="BKCJ010592930">
    <property type="protein sequence ID" value="GFB28408.1"/>
    <property type="molecule type" value="Genomic_DNA"/>
</dbReference>
<sequence>TFQVLRFQLSNSSSLTEPVHKCGDIIGLARVASLQEEVNSWTPELMPSYSLGRTHQMMESTKQVLEWHVVLLQEASTSLASSSPWEYGNSRCLHHSMTVLVHREPYPHPFIVLQGALRLTFLIGGVKVEVVVAALGRIQKLQELLKLQMVLLVEEEEVANEVETQVAFLVTRDSFFLLACFSQVLCEFLRVIMVH</sequence>
<proteinExistence type="predicted"/>
<feature type="non-terminal residue" evidence="1">
    <location>
        <position position="1"/>
    </location>
</feature>
<gene>
    <name evidence="1" type="ORF">Tci_700379</name>
</gene>
<accession>A0A699L6Y6</accession>
<name>A0A699L6Y6_TANCI</name>
<dbReference type="AlphaFoldDB" id="A0A699L6Y6"/>